<dbReference type="PANTHER" id="PTHR42827:SF1">
    <property type="entry name" value="IRON-SULFUR CLUSTER-BINDING PROTEIN"/>
    <property type="match status" value="1"/>
</dbReference>
<feature type="domain" description="4Fe-4S ferredoxin-type" evidence="4">
    <location>
        <begin position="155"/>
        <end position="187"/>
    </location>
</feature>
<evidence type="ECO:0000256" key="3">
    <source>
        <dbReference type="ARBA" id="ARBA00023014"/>
    </source>
</evidence>
<dbReference type="GO" id="GO:0051536">
    <property type="term" value="F:iron-sulfur cluster binding"/>
    <property type="evidence" value="ECO:0007669"/>
    <property type="project" value="UniProtKB-KW"/>
</dbReference>
<dbReference type="InterPro" id="IPR017900">
    <property type="entry name" value="4Fe4S_Fe_S_CS"/>
</dbReference>
<sequence>MNRNNNYSLLSKFCRSQGIDLFGVADIKGVKQEFKISEALISKFDKAVCLGARLSASILSEISNAPTRLYFHHYRTVNMYLDQTALKVCNFIQRKGFKALPIPASIILDWENQKAHLSHKKLGALAGLGWIGRNNLLVNEKIGSQFRLATILTDMPLKLDKPVKKDCGHCHLCVKMCPAQAIKDNPCDFDHIKCFEKLKEFQKNKLVDQYICGVCVNVCRGR</sequence>
<evidence type="ECO:0000256" key="2">
    <source>
        <dbReference type="ARBA" id="ARBA00023004"/>
    </source>
</evidence>
<evidence type="ECO:0000256" key="1">
    <source>
        <dbReference type="ARBA" id="ARBA00022723"/>
    </source>
</evidence>
<dbReference type="PROSITE" id="PS00198">
    <property type="entry name" value="4FE4S_FER_1"/>
    <property type="match status" value="1"/>
</dbReference>
<name>A0A2G9YHH5_9BACT</name>
<evidence type="ECO:0000259" key="4">
    <source>
        <dbReference type="PROSITE" id="PS51379"/>
    </source>
</evidence>
<accession>A0A2G9YHH5</accession>
<reference evidence="5 6" key="1">
    <citation type="submission" date="2017-09" db="EMBL/GenBank/DDBJ databases">
        <title>Depth-based differentiation of microbial function through sediment-hosted aquifers and enrichment of novel symbionts in the deep terrestrial subsurface.</title>
        <authorList>
            <person name="Probst A.J."/>
            <person name="Ladd B."/>
            <person name="Jarett J.K."/>
            <person name="Geller-Mcgrath D.E."/>
            <person name="Sieber C.M."/>
            <person name="Emerson J.B."/>
            <person name="Anantharaman K."/>
            <person name="Thomas B.C."/>
            <person name="Malmstrom R."/>
            <person name="Stieglmeier M."/>
            <person name="Klingl A."/>
            <person name="Woyke T."/>
            <person name="Ryan C.M."/>
            <person name="Banfield J.F."/>
        </authorList>
    </citation>
    <scope>NUCLEOTIDE SEQUENCE [LARGE SCALE GENOMIC DNA]</scope>
    <source>
        <strain evidence="5">CG23_combo_of_CG06-09_8_20_14_all_41_10</strain>
    </source>
</reference>
<keyword evidence="3" id="KW-0411">Iron-sulfur</keyword>
<dbReference type="Proteomes" id="UP000231292">
    <property type="component" value="Unassembled WGS sequence"/>
</dbReference>
<organism evidence="5 6">
    <name type="scientific">Candidatus Sherwoodlollariibacterium unditelluris</name>
    <dbReference type="NCBI Taxonomy" id="1974757"/>
    <lineage>
        <taxon>Bacteria</taxon>
        <taxon>Pseudomonadati</taxon>
        <taxon>Candidatus Omnitrophota</taxon>
        <taxon>Candidatus Sherwoodlollariibacterium</taxon>
    </lineage>
</organism>
<dbReference type="PROSITE" id="PS51379">
    <property type="entry name" value="4FE4S_FER_2"/>
    <property type="match status" value="1"/>
</dbReference>
<evidence type="ECO:0000313" key="5">
    <source>
        <dbReference type="EMBL" id="PIP18676.1"/>
    </source>
</evidence>
<keyword evidence="1" id="KW-0479">Metal-binding</keyword>
<evidence type="ECO:0000313" key="6">
    <source>
        <dbReference type="Proteomes" id="UP000231292"/>
    </source>
</evidence>
<protein>
    <recommendedName>
        <fullName evidence="4">4Fe-4S ferredoxin-type domain-containing protein</fullName>
    </recommendedName>
</protein>
<dbReference type="GO" id="GO:0046872">
    <property type="term" value="F:metal ion binding"/>
    <property type="evidence" value="ECO:0007669"/>
    <property type="project" value="UniProtKB-KW"/>
</dbReference>
<comment type="caution">
    <text evidence="5">The sequence shown here is derived from an EMBL/GenBank/DDBJ whole genome shotgun (WGS) entry which is preliminary data.</text>
</comment>
<dbReference type="AlphaFoldDB" id="A0A2G9YHH5"/>
<gene>
    <name evidence="5" type="ORF">COX41_06950</name>
</gene>
<dbReference type="PANTHER" id="PTHR42827">
    <property type="entry name" value="IRON-SULFUR CLUSTER-BINDING PROTEIN-RELATED"/>
    <property type="match status" value="1"/>
</dbReference>
<proteinExistence type="predicted"/>
<dbReference type="SUPFAM" id="SSF46548">
    <property type="entry name" value="alpha-helical ferredoxin"/>
    <property type="match status" value="1"/>
</dbReference>
<keyword evidence="2" id="KW-0408">Iron</keyword>
<dbReference type="EMBL" id="PCRK01000181">
    <property type="protein sequence ID" value="PIP18676.1"/>
    <property type="molecule type" value="Genomic_DNA"/>
</dbReference>
<dbReference type="InterPro" id="IPR017896">
    <property type="entry name" value="4Fe4S_Fe-S-bd"/>
</dbReference>